<dbReference type="RefSeq" id="WP_021709007.1">
    <property type="nucleotide sequence ID" value="NZ_BAOB01000408.1"/>
</dbReference>
<dbReference type="EMBL" id="BATL01000023">
    <property type="protein sequence ID" value="GAD75248.1"/>
    <property type="molecule type" value="Genomic_DNA"/>
</dbReference>
<evidence type="ECO:0008006" key="5">
    <source>
        <dbReference type="Google" id="ProtNLM"/>
    </source>
</evidence>
<name>U3CA33_9VIBR</name>
<dbReference type="STRING" id="1219077.VAZ01S_023_00150"/>
<sequence length="331" mass="37521">MNKLLLPIAVGVVISSFAHAQNQPTQTKKQTLANESGSDNKYFADSEKGWYWYEQLPQDEKEKFLEKLKQEQPLTTPKPAKTKPEKKPLSSAWFRENFQKYADAAMNNPYDQEAMRTYLYLEKFMRDRAVAFGMERQKAVMAEPFLDQTSSRPIANFGMKTMNVQASQNKHALLEEMGNESGLYFFYRSEDVFSERQAELVAQLQSEFGFTIFPVSMDGTPPPTVLGEAFEVNTTQAQSLGIQVLPATYLFNPNTRAIELVGQGMHSITDLKDRLLFAALRSGLIDEQQYQLTKPSGLYVDPNGYVTSGLQVPENAPQEFQKLYQQSLSAQ</sequence>
<dbReference type="Proteomes" id="UP000016567">
    <property type="component" value="Unassembled WGS sequence"/>
</dbReference>
<evidence type="ECO:0000256" key="2">
    <source>
        <dbReference type="SAM" id="SignalP"/>
    </source>
</evidence>
<proteinExistence type="predicted"/>
<dbReference type="OrthoDB" id="5559625at2"/>
<gene>
    <name evidence="3" type="ORF">VAZ01S_023_00150</name>
</gene>
<dbReference type="InterPro" id="IPR036249">
    <property type="entry name" value="Thioredoxin-like_sf"/>
</dbReference>
<feature type="signal peptide" evidence="2">
    <location>
        <begin position="1"/>
        <end position="20"/>
    </location>
</feature>
<keyword evidence="4" id="KW-1185">Reference proteome</keyword>
<evidence type="ECO:0000256" key="1">
    <source>
        <dbReference type="SAM" id="MobiDB-lite"/>
    </source>
</evidence>
<evidence type="ECO:0000313" key="4">
    <source>
        <dbReference type="Proteomes" id="UP000016567"/>
    </source>
</evidence>
<dbReference type="Pfam" id="PF13728">
    <property type="entry name" value="TraF"/>
    <property type="match status" value="1"/>
</dbReference>
<protein>
    <recommendedName>
        <fullName evidence="5">Conjugal transfer protein TraF</fullName>
    </recommendedName>
</protein>
<keyword evidence="2" id="KW-0732">Signal</keyword>
<feature type="region of interest" description="Disordered" evidence="1">
    <location>
        <begin position="70"/>
        <end position="89"/>
    </location>
</feature>
<feature type="chain" id="PRO_5004639477" description="Conjugal transfer protein TraF" evidence="2">
    <location>
        <begin position="21"/>
        <end position="331"/>
    </location>
</feature>
<dbReference type="eggNOG" id="COG0526">
    <property type="taxonomic scope" value="Bacteria"/>
</dbReference>
<reference evidence="3 4" key="1">
    <citation type="submission" date="2013-09" db="EMBL/GenBank/DDBJ databases">
        <title>Whole genome shotgun sequence of Vibrio azureus NBRC 104587.</title>
        <authorList>
            <person name="Isaki S."/>
            <person name="Hosoyama A."/>
            <person name="Numata M."/>
            <person name="Hashimoto M."/>
            <person name="Hosoyama Y."/>
            <person name="Tsuchikane K."/>
            <person name="Noguchi M."/>
            <person name="Hirakata S."/>
            <person name="Ichikawa N."/>
            <person name="Ohji S."/>
            <person name="Yamazoe A."/>
            <person name="Fujita N."/>
        </authorList>
    </citation>
    <scope>NUCLEOTIDE SEQUENCE [LARGE SCALE GENOMIC DNA]</scope>
    <source>
        <strain evidence="3 4">NBRC 104587</strain>
    </source>
</reference>
<dbReference type="SUPFAM" id="SSF52833">
    <property type="entry name" value="Thioredoxin-like"/>
    <property type="match status" value="1"/>
</dbReference>
<dbReference type="AlphaFoldDB" id="U3CA33"/>
<evidence type="ECO:0000313" key="3">
    <source>
        <dbReference type="EMBL" id="GAD75248.1"/>
    </source>
</evidence>
<comment type="caution">
    <text evidence="3">The sequence shown here is derived from an EMBL/GenBank/DDBJ whole genome shotgun (WGS) entry which is preliminary data.</text>
</comment>
<dbReference type="InterPro" id="IPR039555">
    <property type="entry name" value="TraF/TrbB"/>
</dbReference>
<accession>U3CA33</accession>
<organism evidence="3 4">
    <name type="scientific">Vibrio azureus NBRC 104587</name>
    <dbReference type="NCBI Taxonomy" id="1219077"/>
    <lineage>
        <taxon>Bacteria</taxon>
        <taxon>Pseudomonadati</taxon>
        <taxon>Pseudomonadota</taxon>
        <taxon>Gammaproteobacteria</taxon>
        <taxon>Vibrionales</taxon>
        <taxon>Vibrionaceae</taxon>
        <taxon>Vibrio</taxon>
    </lineage>
</organism>